<accession>A0AAP0PMP1</accession>
<sequence>MPVPLSSSLLSLQHHLLMFNSVRDANKGLRRFKATPARFCRHEGEAYKSGSKASGIPSPKKRRALSLAMWVEKGPDKDRGGEGDGDKEEGMMMRKRSRVRLTPFLSSIMTKKLMLSLSKRGDLSIVEMGKREVLNREKIREVKGDDQSKVEHAQNELDVFPTFTMGASSSHQPSNLFRLFFGELKATVENILDCIEDILVSLDGGTWIACSKDIAKKTKSSRHVIKEFVGGMNPMVDECDRAFYEHSVRKKWKCKSYPHNVNLDAD</sequence>
<dbReference type="AlphaFoldDB" id="A0AAP0PMP1"/>
<keyword evidence="3" id="KW-1185">Reference proteome</keyword>
<evidence type="ECO:0000256" key="1">
    <source>
        <dbReference type="SAM" id="MobiDB-lite"/>
    </source>
</evidence>
<evidence type="ECO:0000313" key="3">
    <source>
        <dbReference type="Proteomes" id="UP001419268"/>
    </source>
</evidence>
<gene>
    <name evidence="2" type="ORF">Scep_006906</name>
</gene>
<dbReference type="EMBL" id="JBBNAG010000003">
    <property type="protein sequence ID" value="KAK9148149.1"/>
    <property type="molecule type" value="Genomic_DNA"/>
</dbReference>
<comment type="caution">
    <text evidence="2">The sequence shown here is derived from an EMBL/GenBank/DDBJ whole genome shotgun (WGS) entry which is preliminary data.</text>
</comment>
<organism evidence="2 3">
    <name type="scientific">Stephania cephalantha</name>
    <dbReference type="NCBI Taxonomy" id="152367"/>
    <lineage>
        <taxon>Eukaryota</taxon>
        <taxon>Viridiplantae</taxon>
        <taxon>Streptophyta</taxon>
        <taxon>Embryophyta</taxon>
        <taxon>Tracheophyta</taxon>
        <taxon>Spermatophyta</taxon>
        <taxon>Magnoliopsida</taxon>
        <taxon>Ranunculales</taxon>
        <taxon>Menispermaceae</taxon>
        <taxon>Menispermoideae</taxon>
        <taxon>Cissampelideae</taxon>
        <taxon>Stephania</taxon>
    </lineage>
</organism>
<dbReference type="Proteomes" id="UP001419268">
    <property type="component" value="Unassembled WGS sequence"/>
</dbReference>
<protein>
    <submittedName>
        <fullName evidence="2">Uncharacterized protein</fullName>
    </submittedName>
</protein>
<feature type="region of interest" description="Disordered" evidence="1">
    <location>
        <begin position="69"/>
        <end position="92"/>
    </location>
</feature>
<name>A0AAP0PMP1_9MAGN</name>
<proteinExistence type="predicted"/>
<feature type="compositionally biased region" description="Basic and acidic residues" evidence="1">
    <location>
        <begin position="73"/>
        <end position="92"/>
    </location>
</feature>
<evidence type="ECO:0000313" key="2">
    <source>
        <dbReference type="EMBL" id="KAK9148149.1"/>
    </source>
</evidence>
<reference evidence="2 3" key="1">
    <citation type="submission" date="2024-01" db="EMBL/GenBank/DDBJ databases">
        <title>Genome assemblies of Stephania.</title>
        <authorList>
            <person name="Yang L."/>
        </authorList>
    </citation>
    <scope>NUCLEOTIDE SEQUENCE [LARGE SCALE GENOMIC DNA]</scope>
    <source>
        <strain evidence="2">JXDWG</strain>
        <tissue evidence="2">Leaf</tissue>
    </source>
</reference>